<dbReference type="InterPro" id="IPR009003">
    <property type="entry name" value="Peptidase_S1_PA"/>
</dbReference>
<evidence type="ECO:0000313" key="2">
    <source>
        <dbReference type="EMBL" id="KOA83654.1"/>
    </source>
</evidence>
<evidence type="ECO:0000313" key="3">
    <source>
        <dbReference type="Proteomes" id="UP000037540"/>
    </source>
</evidence>
<dbReference type="Gene3D" id="2.40.10.10">
    <property type="entry name" value="Trypsin-like serine proteases"/>
    <property type="match status" value="1"/>
</dbReference>
<evidence type="ECO:0000259" key="1">
    <source>
        <dbReference type="Pfam" id="PF25608"/>
    </source>
</evidence>
<dbReference type="AlphaFoldDB" id="A0A9Q1ZB98"/>
<proteinExistence type="predicted"/>
<accession>A0A9Q1ZB98</accession>
<dbReference type="EMBL" id="LGVR01000081">
    <property type="protein sequence ID" value="KOA83654.1"/>
    <property type="molecule type" value="Genomic_DNA"/>
</dbReference>
<comment type="caution">
    <text evidence="2">The sequence shown here is derived from an EMBL/GenBank/DDBJ whole genome shotgun (WGS) entry which is preliminary data.</text>
</comment>
<dbReference type="InterPro" id="IPR043504">
    <property type="entry name" value="Peptidase_S1_PA_chymotrypsin"/>
</dbReference>
<reference evidence="2 3" key="1">
    <citation type="submission" date="2015-07" db="EMBL/GenBank/DDBJ databases">
        <title>Draft genome sequences of 17 French Clostridium botulinum group III.</title>
        <authorList>
            <person name="Woudstra C."/>
            <person name="Le Marechal C."/>
            <person name="Souillard R."/>
            <person name="Bayon-Auboyer M.-H."/>
            <person name="Dessouter D."/>
            <person name="Fach P."/>
        </authorList>
    </citation>
    <scope>NUCLEOTIDE SEQUENCE [LARGE SCALE GENOMIC DNA]</scope>
    <source>
        <strain evidence="2 3">12LNRI-CD</strain>
    </source>
</reference>
<organism evidence="2 3">
    <name type="scientific">Clostridium botulinum</name>
    <dbReference type="NCBI Taxonomy" id="1491"/>
    <lineage>
        <taxon>Bacteria</taxon>
        <taxon>Bacillati</taxon>
        <taxon>Bacillota</taxon>
        <taxon>Clostridia</taxon>
        <taxon>Eubacteriales</taxon>
        <taxon>Clostridiaceae</taxon>
        <taxon>Clostridium</taxon>
    </lineage>
</organism>
<sequence>MICELSNKIKNICNCEYKYFFNKGNVIGVGLGYKISNGVNTLTKCIKVFVKNKISKDKLNENEMIPKCYKGIPTDIVECGFATSCGFTKRIRPVYGGYSIGPGNALLNGTMGCVVKDHRYYYILGCNHVLADENIEKIGAAIIQPSKLDSGTPSHDTIAHLTKFIPIKFGSGEENYVDCAMARIDDKSLVTPEIVIIGSIKGTSDVKLGESVRKCGRTTEFTIGRISAINTTLNINFKKGKCLFKNQIATSIMSSKGDSGAILVDKNNYAVGLLVGDSITTSFFNPIKTVLSDLDVSIVTKL</sequence>
<dbReference type="InterPro" id="IPR057905">
    <property type="entry name" value="Nal1_N"/>
</dbReference>
<dbReference type="SUPFAM" id="SSF50494">
    <property type="entry name" value="Trypsin-like serine proteases"/>
    <property type="match status" value="1"/>
</dbReference>
<feature type="domain" description="Nal1 N-terminal" evidence="1">
    <location>
        <begin position="27"/>
        <end position="72"/>
    </location>
</feature>
<protein>
    <recommendedName>
        <fullName evidence="1">Nal1 N-terminal domain-containing protein</fullName>
    </recommendedName>
</protein>
<dbReference type="Pfam" id="PF25608">
    <property type="entry name" value="NAL1_N"/>
    <property type="match status" value="1"/>
</dbReference>
<dbReference type="Proteomes" id="UP000037540">
    <property type="component" value="Unassembled WGS sequence"/>
</dbReference>
<name>A0A9Q1ZB98_CLOBO</name>
<gene>
    <name evidence="2" type="ORF">ADU74_12025</name>
</gene>
<dbReference type="Pfam" id="PF13365">
    <property type="entry name" value="Trypsin_2"/>
    <property type="match status" value="1"/>
</dbReference>
<dbReference type="RefSeq" id="WP_013721030.1">
    <property type="nucleotide sequence ID" value="NZ_LGVP01000029.1"/>
</dbReference>